<dbReference type="InterPro" id="IPR045298">
    <property type="entry name" value="Complex1_LYR_LYRM7"/>
</dbReference>
<reference evidence="9 10" key="1">
    <citation type="journal article" date="2016" name="Proc. Natl. Acad. Sci. U.S.A.">
        <title>Comparative genomics of biotechnologically important yeasts.</title>
        <authorList>
            <person name="Riley R."/>
            <person name="Haridas S."/>
            <person name="Wolfe K.H."/>
            <person name="Lopes M.R."/>
            <person name="Hittinger C.T."/>
            <person name="Goeker M."/>
            <person name="Salamov A.A."/>
            <person name="Wisecaver J.H."/>
            <person name="Long T.M."/>
            <person name="Calvey C.H."/>
            <person name="Aerts A.L."/>
            <person name="Barry K.W."/>
            <person name="Choi C."/>
            <person name="Clum A."/>
            <person name="Coughlan A.Y."/>
            <person name="Deshpande S."/>
            <person name="Douglass A.P."/>
            <person name="Hanson S.J."/>
            <person name="Klenk H.-P."/>
            <person name="LaButti K.M."/>
            <person name="Lapidus A."/>
            <person name="Lindquist E.A."/>
            <person name="Lipzen A.M."/>
            <person name="Meier-Kolthoff J.P."/>
            <person name="Ohm R.A."/>
            <person name="Otillar R.P."/>
            <person name="Pangilinan J.L."/>
            <person name="Peng Y."/>
            <person name="Rokas A."/>
            <person name="Rosa C.A."/>
            <person name="Scheuner C."/>
            <person name="Sibirny A.A."/>
            <person name="Slot J.C."/>
            <person name="Stielow J.B."/>
            <person name="Sun H."/>
            <person name="Kurtzman C.P."/>
            <person name="Blackwell M."/>
            <person name="Grigoriev I.V."/>
            <person name="Jeffries T.W."/>
        </authorList>
    </citation>
    <scope>NUCLEOTIDE SEQUENCE [LARGE SCALE GENOMIC DNA]</scope>
    <source>
        <strain evidence="9 10">NRRL Y-11557</strain>
    </source>
</reference>
<proteinExistence type="inferred from homology"/>
<evidence type="ECO:0000256" key="7">
    <source>
        <dbReference type="ARBA" id="ARBA00023186"/>
    </source>
</evidence>
<protein>
    <recommendedName>
        <fullName evidence="4">Mitochondrial zinc maintenance protein 1, mitochondrial</fullName>
    </recommendedName>
</protein>
<evidence type="ECO:0000256" key="6">
    <source>
        <dbReference type="ARBA" id="ARBA00023128"/>
    </source>
</evidence>
<comment type="function">
    <text evidence="8">Assembly factor required for Rieske Fe-S protein RIP1 incorporation into the cytochrome b-c1 (CIII) complex. Functions as a chaperone, binding to this subunit within the mitochondrial matrix and stabilizing it prior to its translocation and insertion into the late CIII dimeric intermediate within the mitochondrial inner membrane. Modulates the mitochondrial matrix zinc pool.</text>
</comment>
<dbReference type="AlphaFoldDB" id="A0A1E3PZ29"/>
<evidence type="ECO:0000256" key="2">
    <source>
        <dbReference type="ARBA" id="ARBA00009949"/>
    </source>
</evidence>
<sequence>MATMSRRQQVLSSYRALLRATRNAFDGDHRVFTAARQQVRQGYETGRNELTSDPKDCHEIDKRLEHASGVALLLRSNIVQGELQPGKTSKENTATVDPGDSVAQSEVGGVYKLRIHKHTELGDNEAVKGGKTSLAGTAKKINWNY</sequence>
<evidence type="ECO:0000256" key="1">
    <source>
        <dbReference type="ARBA" id="ARBA00004305"/>
    </source>
</evidence>
<dbReference type="GO" id="GO:0044183">
    <property type="term" value="F:protein folding chaperone"/>
    <property type="evidence" value="ECO:0007669"/>
    <property type="project" value="TreeGrafter"/>
</dbReference>
<comment type="subcellular location">
    <subcellularLocation>
        <location evidence="1">Mitochondrion matrix</location>
    </subcellularLocation>
</comment>
<keyword evidence="5" id="KW-0809">Transit peptide</keyword>
<organism evidence="9 10">
    <name type="scientific">Lipomyces starkeyi NRRL Y-11557</name>
    <dbReference type="NCBI Taxonomy" id="675824"/>
    <lineage>
        <taxon>Eukaryota</taxon>
        <taxon>Fungi</taxon>
        <taxon>Dikarya</taxon>
        <taxon>Ascomycota</taxon>
        <taxon>Saccharomycotina</taxon>
        <taxon>Lipomycetes</taxon>
        <taxon>Lipomycetales</taxon>
        <taxon>Lipomycetaceae</taxon>
        <taxon>Lipomyces</taxon>
    </lineage>
</organism>
<comment type="similarity">
    <text evidence="2">Belongs to the complex I LYR family. MZM1 subfamily.</text>
</comment>
<keyword evidence="6" id="KW-0496">Mitochondrion</keyword>
<evidence type="ECO:0000313" key="9">
    <source>
        <dbReference type="EMBL" id="ODQ70548.1"/>
    </source>
</evidence>
<dbReference type="STRING" id="675824.A0A1E3PZ29"/>
<comment type="subunit">
    <text evidence="3">Interacts with RIP1.</text>
</comment>
<evidence type="ECO:0000256" key="3">
    <source>
        <dbReference type="ARBA" id="ARBA00011589"/>
    </source>
</evidence>
<evidence type="ECO:0000256" key="8">
    <source>
        <dbReference type="ARBA" id="ARBA00025268"/>
    </source>
</evidence>
<dbReference type="CDD" id="cd20267">
    <property type="entry name" value="Complex1_LYR_LYRM7"/>
    <property type="match status" value="1"/>
</dbReference>
<dbReference type="EMBL" id="KV454300">
    <property type="protein sequence ID" value="ODQ70548.1"/>
    <property type="molecule type" value="Genomic_DNA"/>
</dbReference>
<evidence type="ECO:0000256" key="5">
    <source>
        <dbReference type="ARBA" id="ARBA00022946"/>
    </source>
</evidence>
<evidence type="ECO:0000313" key="10">
    <source>
        <dbReference type="Proteomes" id="UP000094385"/>
    </source>
</evidence>
<dbReference type="GO" id="GO:0005759">
    <property type="term" value="C:mitochondrial matrix"/>
    <property type="evidence" value="ECO:0007669"/>
    <property type="project" value="UniProtKB-SubCell"/>
</dbReference>
<accession>A0A1E3PZ29</accession>
<dbReference type="OrthoDB" id="529194at2759"/>
<dbReference type="GO" id="GO:0034551">
    <property type="term" value="P:mitochondrial respiratory chain complex III assembly"/>
    <property type="evidence" value="ECO:0007669"/>
    <property type="project" value="InterPro"/>
</dbReference>
<keyword evidence="7" id="KW-0143">Chaperone</keyword>
<dbReference type="InterPro" id="IPR050435">
    <property type="entry name" value="MZM1/LYRM7"/>
</dbReference>
<dbReference type="PANTHER" id="PTHR46749:SF1">
    <property type="entry name" value="COMPLEX III ASSEMBLY FACTOR LYRM7"/>
    <property type="match status" value="1"/>
</dbReference>
<gene>
    <name evidence="9" type="ORF">LIPSTDRAFT_113376</name>
</gene>
<evidence type="ECO:0000256" key="4">
    <source>
        <dbReference type="ARBA" id="ARBA00015108"/>
    </source>
</evidence>
<name>A0A1E3PZ29_LIPST</name>
<dbReference type="Proteomes" id="UP000094385">
    <property type="component" value="Unassembled WGS sequence"/>
</dbReference>
<dbReference type="PANTHER" id="PTHR46749">
    <property type="entry name" value="COMPLEX III ASSEMBLY FACTOR LYRM7"/>
    <property type="match status" value="1"/>
</dbReference>
<keyword evidence="10" id="KW-1185">Reference proteome</keyword>